<keyword evidence="9" id="KW-0175">Coiled coil</keyword>
<keyword evidence="10" id="KW-0206">Cytoskeleton</keyword>
<evidence type="ECO:0000313" key="16">
    <source>
        <dbReference type="Proteomes" id="UP000011083"/>
    </source>
</evidence>
<dbReference type="Proteomes" id="UP000011083">
    <property type="component" value="Unassembled WGS sequence"/>
</dbReference>
<evidence type="ECO:0000256" key="7">
    <source>
        <dbReference type="ARBA" id="ARBA00022843"/>
    </source>
</evidence>
<protein>
    <recommendedName>
        <fullName evidence="12">Dynactin subunit 4</fullName>
    </recommendedName>
</protein>
<evidence type="ECO:0000256" key="11">
    <source>
        <dbReference type="ARBA" id="ARBA00034776"/>
    </source>
</evidence>
<evidence type="ECO:0000256" key="14">
    <source>
        <dbReference type="SAM" id="MobiDB-lite"/>
    </source>
</evidence>
<dbReference type="PANTHER" id="PTHR13034">
    <property type="entry name" value="DYNACTIN P62 SUBUNIT"/>
    <property type="match status" value="1"/>
</dbReference>
<comment type="subunit">
    <text evidence="13">Subunit of dynactin, a multiprotein complex part of a tripartite complex with dynein and a adapter, such as BICDL1, BICD2 or HOOK3. The dynactin complex is built around ACTR1A/ACTB filament and consists of an actin-related filament composed of a shoulder domain, a pointed end and a barbed end. Its length is defined by its flexible shoulder domain. The soulder is composed of 2 DCTN1 subunits, 4 DCTN2 and 2 DCTN3. The 4 DCNT2 (via N-terminus) bind the ACTR1A filament and act as molecular rulers to determine the length. The pointed end is important for binding dynein-dynactin cargo adapters. Consists of 4 subunits: ACTR10, DCNT4, DCTN5 and DCTN6. The barbed end is composed of a CAPZA1:CAPZB heterodimers, which binds ACTR1A/ACTB filament and dynactin and stabilizes dynactin. Interacts with ATP7B, but not ATP7A, in a copper-dependent manner. Interacts with ANK2; this interaction is required for localization at costameres. Interacts with N4BP2L1.</text>
</comment>
<keyword evidence="5" id="KW-1017">Isopeptide bond</keyword>
<dbReference type="InterPro" id="IPR008603">
    <property type="entry name" value="DCTN4"/>
</dbReference>
<dbReference type="GeneID" id="14920252"/>
<feature type="region of interest" description="Disordered" evidence="14">
    <location>
        <begin position="503"/>
        <end position="522"/>
    </location>
</feature>
<evidence type="ECO:0000256" key="4">
    <source>
        <dbReference type="ARBA" id="ARBA00022490"/>
    </source>
</evidence>
<dbReference type="Pfam" id="PF05502">
    <property type="entry name" value="Dynactin_p62"/>
    <property type="match status" value="2"/>
</dbReference>
<evidence type="ECO:0000256" key="10">
    <source>
        <dbReference type="ARBA" id="ARBA00023212"/>
    </source>
</evidence>
<evidence type="ECO:0000256" key="5">
    <source>
        <dbReference type="ARBA" id="ARBA00022499"/>
    </source>
</evidence>
<name>L8H2L4_ACACF</name>
<dbReference type="VEuPathDB" id="AmoebaDB:ACA1_267290"/>
<keyword evidence="7" id="KW-0832">Ubl conjugation</keyword>
<proteinExistence type="inferred from homology"/>
<organism evidence="15 16">
    <name type="scientific">Acanthamoeba castellanii (strain ATCC 30010 / Neff)</name>
    <dbReference type="NCBI Taxonomy" id="1257118"/>
    <lineage>
        <taxon>Eukaryota</taxon>
        <taxon>Amoebozoa</taxon>
        <taxon>Discosea</taxon>
        <taxon>Longamoebia</taxon>
        <taxon>Centramoebida</taxon>
        <taxon>Acanthamoebidae</taxon>
        <taxon>Acanthamoeba</taxon>
    </lineage>
</organism>
<dbReference type="KEGG" id="acan:ACA1_267290"/>
<evidence type="ECO:0000256" key="9">
    <source>
        <dbReference type="ARBA" id="ARBA00023054"/>
    </source>
</evidence>
<comment type="similarity">
    <text evidence="11">Belongs to the dynactin subunit 4 family.</text>
</comment>
<keyword evidence="6" id="KW-0597">Phosphoprotein</keyword>
<keyword evidence="16" id="KW-1185">Reference proteome</keyword>
<keyword evidence="8" id="KW-0007">Acetylation</keyword>
<reference evidence="15 16" key="1">
    <citation type="journal article" date="2013" name="Genome Biol.">
        <title>Genome of Acanthamoeba castellanii highlights extensive lateral gene transfer and early evolution of tyrosine kinase signaling.</title>
        <authorList>
            <person name="Clarke M."/>
            <person name="Lohan A.J."/>
            <person name="Liu B."/>
            <person name="Lagkouvardos I."/>
            <person name="Roy S."/>
            <person name="Zafar N."/>
            <person name="Bertelli C."/>
            <person name="Schilde C."/>
            <person name="Kianianmomeni A."/>
            <person name="Burglin T.R."/>
            <person name="Frech C."/>
            <person name="Turcotte B."/>
            <person name="Kopec K.O."/>
            <person name="Synnott J.M."/>
            <person name="Choo C."/>
            <person name="Paponov I."/>
            <person name="Finkler A."/>
            <person name="Soon Heng Tan C."/>
            <person name="Hutchins A.P."/>
            <person name="Weinmeier T."/>
            <person name="Rattei T."/>
            <person name="Chu J.S."/>
            <person name="Gimenez G."/>
            <person name="Irimia M."/>
            <person name="Rigden D.J."/>
            <person name="Fitzpatrick D.A."/>
            <person name="Lorenzo-Morales J."/>
            <person name="Bateman A."/>
            <person name="Chiu C.H."/>
            <person name="Tang P."/>
            <person name="Hegemann P."/>
            <person name="Fromm H."/>
            <person name="Raoult D."/>
            <person name="Greub G."/>
            <person name="Miranda-Saavedra D."/>
            <person name="Chen N."/>
            <person name="Nash P."/>
            <person name="Ginger M.L."/>
            <person name="Horn M."/>
            <person name="Schaap P."/>
            <person name="Caler L."/>
            <person name="Loftus B."/>
        </authorList>
    </citation>
    <scope>NUCLEOTIDE SEQUENCE [LARGE SCALE GENOMIC DNA]</scope>
    <source>
        <strain evidence="15 16">Neff</strain>
    </source>
</reference>
<dbReference type="GO" id="GO:0001725">
    <property type="term" value="C:stress fiber"/>
    <property type="evidence" value="ECO:0007669"/>
    <property type="project" value="UniProtKB-SubCell"/>
</dbReference>
<evidence type="ECO:0000313" key="15">
    <source>
        <dbReference type="EMBL" id="ELR19470.1"/>
    </source>
</evidence>
<evidence type="ECO:0000256" key="6">
    <source>
        <dbReference type="ARBA" id="ARBA00022553"/>
    </source>
</evidence>
<accession>L8H2L4</accession>
<gene>
    <name evidence="15" type="ORF">ACA1_267290</name>
</gene>
<dbReference type="PANTHER" id="PTHR13034:SF2">
    <property type="entry name" value="DYNACTIN SUBUNIT 4"/>
    <property type="match status" value="1"/>
</dbReference>
<dbReference type="OrthoDB" id="283815at2759"/>
<sequence>MAMEGSRRLKEALFGRAPGSTTIATSAVDGTSGITSSSTSSVKPSISLARGARVRYGCGGCGAWSGLAGATTTGGGAAGVSDEGAGYWCGDCGAVRCGARCVTAEVEAQYCGQCLDNVTSYDAALFRHRCKKCFRCPACLAPLSFAQQLARVADQPTTTASAATPTTGATAPQRVVYLHCSFCRWNSLALPSPLHADSPTALVTSFIKRERGDESQKRVAEQVEAFHREHREARLRAHIAAFVSGVQEGGQKAPLGPITVEQVEQARLAQDAKLSLAAVKRESPLQLAPDDTLPSYPLQVSQTATLDQRLLDPNPDCRLVSELSAQRWLLGTRVSKRCRPCGKLLIKPDLIGAKTDFKRQHAALFYLPLISLEEVLQDEASGWWAFRVVLANPPQRSSHLPLIITASVEGAGEVQPAQPVETFLGVADEYDKFWETDVYGELSERDRKQNEGVVLHRHLNKLALRYRVGPLASSHVKLQFKITMGRTPATSEEATIAALIELELPHDQPSPPSSSSPSASSQ</sequence>
<evidence type="ECO:0000256" key="13">
    <source>
        <dbReference type="ARBA" id="ARBA00093507"/>
    </source>
</evidence>
<evidence type="ECO:0000256" key="3">
    <source>
        <dbReference type="ARBA" id="ARBA00004657"/>
    </source>
</evidence>
<dbReference type="RefSeq" id="XP_004341556.1">
    <property type="nucleotide sequence ID" value="XM_004341508.1"/>
</dbReference>
<evidence type="ECO:0000256" key="12">
    <source>
        <dbReference type="ARBA" id="ARBA00034864"/>
    </source>
</evidence>
<keyword evidence="4" id="KW-0963">Cytoplasm</keyword>
<dbReference type="EMBL" id="KB007933">
    <property type="protein sequence ID" value="ELR19470.1"/>
    <property type="molecule type" value="Genomic_DNA"/>
</dbReference>
<dbReference type="GO" id="GO:0005813">
    <property type="term" value="C:centrosome"/>
    <property type="evidence" value="ECO:0007669"/>
    <property type="project" value="UniProtKB-SubCell"/>
</dbReference>
<evidence type="ECO:0000256" key="8">
    <source>
        <dbReference type="ARBA" id="ARBA00022990"/>
    </source>
</evidence>
<dbReference type="GO" id="GO:0005869">
    <property type="term" value="C:dynactin complex"/>
    <property type="evidence" value="ECO:0007669"/>
    <property type="project" value="InterPro"/>
</dbReference>
<comment type="subcellular location">
    <subcellularLocation>
        <location evidence="1">Cytoplasm</location>
        <location evidence="1">Cytoskeleton</location>
        <location evidence="1">Microtubule organizing center</location>
        <location evidence="1">Centrosome</location>
    </subcellularLocation>
    <subcellularLocation>
        <location evidence="2">Cytoplasm</location>
        <location evidence="2">Cytoskeleton</location>
        <location evidence="2">Stress fiber</location>
    </subcellularLocation>
    <subcellularLocation>
        <location evidence="3">Cytoplasm</location>
        <location evidence="3">Myofibril</location>
    </subcellularLocation>
</comment>
<evidence type="ECO:0000256" key="1">
    <source>
        <dbReference type="ARBA" id="ARBA00004300"/>
    </source>
</evidence>
<dbReference type="AlphaFoldDB" id="L8H2L4"/>
<evidence type="ECO:0000256" key="2">
    <source>
        <dbReference type="ARBA" id="ARBA00004529"/>
    </source>
</evidence>
<dbReference type="STRING" id="1257118.L8H2L4"/>